<keyword evidence="7 8" id="KW-0472">Membrane</keyword>
<feature type="transmembrane region" description="Helical" evidence="8">
    <location>
        <begin position="241"/>
        <end position="270"/>
    </location>
</feature>
<dbReference type="PANTHER" id="PTHR30472:SF70">
    <property type="entry name" value="MOLYBDATE IMPORT SYSTEM PERMEASE PROTEIN MOLB"/>
    <property type="match status" value="1"/>
</dbReference>
<feature type="transmembrane region" description="Helical" evidence="8">
    <location>
        <begin position="97"/>
        <end position="116"/>
    </location>
</feature>
<comment type="similarity">
    <text evidence="2">Belongs to the binding-protein-dependent transport system permease family. FecCD subfamily.</text>
</comment>
<dbReference type="Pfam" id="PF01032">
    <property type="entry name" value="FecCD"/>
    <property type="match status" value="1"/>
</dbReference>
<reference evidence="9" key="1">
    <citation type="submission" date="2020-11" db="EMBL/GenBank/DDBJ databases">
        <title>Azospira inquinata sp. nov.</title>
        <authorList>
            <person name="Moe W.M."/>
            <person name="Mikes M.C."/>
        </authorList>
    </citation>
    <scope>NUCLEOTIDE SEQUENCE</scope>
    <source>
        <strain evidence="9">Azo-3</strain>
    </source>
</reference>
<keyword evidence="3" id="KW-0813">Transport</keyword>
<dbReference type="EMBL" id="CP064782">
    <property type="protein sequence ID" value="QWT49204.1"/>
    <property type="molecule type" value="Genomic_DNA"/>
</dbReference>
<evidence type="ECO:0000313" key="10">
    <source>
        <dbReference type="Proteomes" id="UP000683428"/>
    </source>
</evidence>
<organism evidence="9 10">
    <name type="scientific">Azospira inquinata</name>
    <dbReference type="NCBI Taxonomy" id="2785627"/>
    <lineage>
        <taxon>Bacteria</taxon>
        <taxon>Pseudomonadati</taxon>
        <taxon>Pseudomonadota</taxon>
        <taxon>Betaproteobacteria</taxon>
        <taxon>Rhodocyclales</taxon>
        <taxon>Rhodocyclaceae</taxon>
        <taxon>Azospira</taxon>
    </lineage>
</organism>
<gene>
    <name evidence="9" type="ORF">Azoinq_00865</name>
</gene>
<evidence type="ECO:0000256" key="3">
    <source>
        <dbReference type="ARBA" id="ARBA00022448"/>
    </source>
</evidence>
<feature type="transmembrane region" description="Helical" evidence="8">
    <location>
        <begin position="150"/>
        <end position="171"/>
    </location>
</feature>
<dbReference type="FunFam" id="1.10.3470.10:FF:000001">
    <property type="entry name" value="Vitamin B12 ABC transporter permease BtuC"/>
    <property type="match status" value="1"/>
</dbReference>
<evidence type="ECO:0000256" key="6">
    <source>
        <dbReference type="ARBA" id="ARBA00022989"/>
    </source>
</evidence>
<evidence type="ECO:0000256" key="5">
    <source>
        <dbReference type="ARBA" id="ARBA00022692"/>
    </source>
</evidence>
<evidence type="ECO:0000313" key="9">
    <source>
        <dbReference type="EMBL" id="QWT49204.1"/>
    </source>
</evidence>
<dbReference type="GO" id="GO:0033214">
    <property type="term" value="P:siderophore-iron import into cell"/>
    <property type="evidence" value="ECO:0007669"/>
    <property type="project" value="TreeGrafter"/>
</dbReference>
<dbReference type="GO" id="GO:0022857">
    <property type="term" value="F:transmembrane transporter activity"/>
    <property type="evidence" value="ECO:0007669"/>
    <property type="project" value="InterPro"/>
</dbReference>
<feature type="transmembrane region" description="Helical" evidence="8">
    <location>
        <begin position="312"/>
        <end position="330"/>
    </location>
</feature>
<sequence length="338" mass="35258">MRPRPALPFLILLPLLALSMAGALTLGRYPLAPGELGHYLLAVLHLAPMDPERYGLLTNLIVNIRLPRILAAVLVGASLASSGAAFQAVFRNPLVSPGLLGVLAGAAFGAALGIVFSGQWWVAQVLSFLCGLLAVGVGLGVAHLFGRASLVMLVLGGVISSALFSSLLSLVKYLADPYNQLPTIVYWLMGSLAMADLRQVAWLAPPMVLAMGLLLLCGRALDALSMGDDEALALGVPVTAIRATVIFAATLISALTVSLAGIIGWVGLIIPHIARLMVGPGNARLLPVSTVLGAIFLLAADALSRSLNTTEIPIGIVTELLGIPCFLLVLHRVRRGWA</sequence>
<keyword evidence="10" id="KW-1185">Reference proteome</keyword>
<dbReference type="KEGG" id="aiq:Azoinq_00865"/>
<evidence type="ECO:0000256" key="2">
    <source>
        <dbReference type="ARBA" id="ARBA00007935"/>
    </source>
</evidence>
<keyword evidence="4" id="KW-1003">Cell membrane</keyword>
<comment type="subcellular location">
    <subcellularLocation>
        <location evidence="1">Cell membrane</location>
        <topology evidence="1">Multi-pass membrane protein</topology>
    </subcellularLocation>
</comment>
<protein>
    <submittedName>
        <fullName evidence="9">Iron ABC transporter permease</fullName>
    </submittedName>
</protein>
<feature type="transmembrane region" description="Helical" evidence="8">
    <location>
        <begin position="122"/>
        <end position="145"/>
    </location>
</feature>
<dbReference type="Proteomes" id="UP000683428">
    <property type="component" value="Chromosome"/>
</dbReference>
<keyword evidence="5 8" id="KW-0812">Transmembrane</keyword>
<evidence type="ECO:0000256" key="8">
    <source>
        <dbReference type="SAM" id="Phobius"/>
    </source>
</evidence>
<dbReference type="AlphaFoldDB" id="A0A975XUW6"/>
<dbReference type="GO" id="GO:0005886">
    <property type="term" value="C:plasma membrane"/>
    <property type="evidence" value="ECO:0007669"/>
    <property type="project" value="UniProtKB-SubCell"/>
</dbReference>
<dbReference type="PANTHER" id="PTHR30472">
    <property type="entry name" value="FERRIC ENTEROBACTIN TRANSPORT SYSTEM PERMEASE PROTEIN"/>
    <property type="match status" value="1"/>
</dbReference>
<accession>A0A975XUW6</accession>
<feature type="transmembrane region" description="Helical" evidence="8">
    <location>
        <begin position="282"/>
        <end position="300"/>
    </location>
</feature>
<dbReference type="InterPro" id="IPR000522">
    <property type="entry name" value="ABC_transptr_permease_BtuC"/>
</dbReference>
<evidence type="ECO:0000256" key="4">
    <source>
        <dbReference type="ARBA" id="ARBA00022475"/>
    </source>
</evidence>
<dbReference type="CDD" id="cd06550">
    <property type="entry name" value="TM_ABC_iron-siderophores_like"/>
    <property type="match status" value="1"/>
</dbReference>
<proteinExistence type="inferred from homology"/>
<evidence type="ECO:0000256" key="7">
    <source>
        <dbReference type="ARBA" id="ARBA00023136"/>
    </source>
</evidence>
<name>A0A975XUW6_9RHOO</name>
<feature type="transmembrane region" description="Helical" evidence="8">
    <location>
        <begin position="69"/>
        <end position="90"/>
    </location>
</feature>
<keyword evidence="6 8" id="KW-1133">Transmembrane helix</keyword>
<feature type="transmembrane region" description="Helical" evidence="8">
    <location>
        <begin position="202"/>
        <end position="221"/>
    </location>
</feature>
<evidence type="ECO:0000256" key="1">
    <source>
        <dbReference type="ARBA" id="ARBA00004651"/>
    </source>
</evidence>
<dbReference type="RefSeq" id="WP_216127839.1">
    <property type="nucleotide sequence ID" value="NZ_CP064782.1"/>
</dbReference>